<comment type="subcellular location">
    <subcellularLocation>
        <location evidence="1">Endoplasmic reticulum membrane</location>
        <topology evidence="1">Single-pass membrane protein</topology>
    </subcellularLocation>
</comment>
<comment type="caution">
    <text evidence="14">The sequence shown here is derived from an EMBL/GenBank/DDBJ whole genome shotgun (WGS) entry which is preliminary data.</text>
</comment>
<dbReference type="Pfam" id="PF00535">
    <property type="entry name" value="Glycos_transf_2"/>
    <property type="match status" value="1"/>
</dbReference>
<dbReference type="Gene3D" id="3.90.550.10">
    <property type="entry name" value="Spore Coat Polysaccharide Biosynthesis Protein SpsA, Chain A"/>
    <property type="match status" value="1"/>
</dbReference>
<feature type="domain" description="Glycosyltransferase 2-like" evidence="13">
    <location>
        <begin position="7"/>
        <end position="172"/>
    </location>
</feature>
<evidence type="ECO:0000256" key="2">
    <source>
        <dbReference type="ARBA" id="ARBA00004922"/>
    </source>
</evidence>
<keyword evidence="7" id="KW-0812">Transmembrane</keyword>
<dbReference type="PANTHER" id="PTHR10859:SF91">
    <property type="entry name" value="DOLICHYL-PHOSPHATE BETA-GLUCOSYLTRANSFERASE"/>
    <property type="match status" value="1"/>
</dbReference>
<evidence type="ECO:0000256" key="11">
    <source>
        <dbReference type="ARBA" id="ARBA00023136"/>
    </source>
</evidence>
<dbReference type="GO" id="GO:0006487">
    <property type="term" value="P:protein N-linked glycosylation"/>
    <property type="evidence" value="ECO:0007669"/>
    <property type="project" value="TreeGrafter"/>
</dbReference>
<reference evidence="14 15" key="1">
    <citation type="journal article" date="2016" name="Nat. Commun.">
        <title>Thousands of microbial genomes shed light on interconnected biogeochemical processes in an aquifer system.</title>
        <authorList>
            <person name="Anantharaman K."/>
            <person name="Brown C.T."/>
            <person name="Hug L.A."/>
            <person name="Sharon I."/>
            <person name="Castelle C.J."/>
            <person name="Probst A.J."/>
            <person name="Thomas B.C."/>
            <person name="Singh A."/>
            <person name="Wilkins M.J."/>
            <person name="Karaoz U."/>
            <person name="Brodie E.L."/>
            <person name="Williams K.H."/>
            <person name="Hubbard S.S."/>
            <person name="Banfield J.F."/>
        </authorList>
    </citation>
    <scope>NUCLEOTIDE SEQUENCE [LARGE SCALE GENOMIC DNA]</scope>
</reference>
<evidence type="ECO:0000256" key="4">
    <source>
        <dbReference type="ARBA" id="ARBA00012583"/>
    </source>
</evidence>
<dbReference type="InterPro" id="IPR001173">
    <property type="entry name" value="Glyco_trans_2-like"/>
</dbReference>
<sequence length="245" mass="26993">MAQKTVSLVIPAYNEEQRIVPFLASIAEYAKNNPGNITEVIVVDDGSSDATSAVGAKAGTVISGFRVIQHDQNQGKGAAVQTGVLEARGDYIIFMDADGATDIAELPKIIAALENVDIAVGNRWMAGAQTERHSLLRTLSGFMYRNYMALFGLGAIDTMCGFKGYKANVARDLYRDLQEKRWLFDTEIAYRAVKRGYSIKNFPIKWESKDGSKLDTATLIKSALNILPLVQDIKKQERDRLKVAL</sequence>
<evidence type="ECO:0000259" key="13">
    <source>
        <dbReference type="Pfam" id="PF00535"/>
    </source>
</evidence>
<evidence type="ECO:0000313" key="15">
    <source>
        <dbReference type="Proteomes" id="UP000177528"/>
    </source>
</evidence>
<evidence type="ECO:0000313" key="14">
    <source>
        <dbReference type="EMBL" id="OGY34191.1"/>
    </source>
</evidence>
<comment type="similarity">
    <text evidence="3">Belongs to the glycosyltransferase 2 family.</text>
</comment>
<dbReference type="Proteomes" id="UP000177528">
    <property type="component" value="Unassembled WGS sequence"/>
</dbReference>
<evidence type="ECO:0000256" key="3">
    <source>
        <dbReference type="ARBA" id="ARBA00006739"/>
    </source>
</evidence>
<protein>
    <recommendedName>
        <fullName evidence="4">dolichyl-phosphate beta-glucosyltransferase</fullName>
        <ecNumber evidence="4">2.4.1.117</ecNumber>
    </recommendedName>
</protein>
<dbReference type="AlphaFoldDB" id="A0A1G1X319"/>
<dbReference type="CDD" id="cd04188">
    <property type="entry name" value="DPG_synthase"/>
    <property type="match status" value="1"/>
</dbReference>
<dbReference type="EMBL" id="MHHR01000020">
    <property type="protein sequence ID" value="OGY34191.1"/>
    <property type="molecule type" value="Genomic_DNA"/>
</dbReference>
<keyword evidence="5" id="KW-0328">Glycosyltransferase</keyword>
<evidence type="ECO:0000256" key="12">
    <source>
        <dbReference type="ARBA" id="ARBA00045097"/>
    </source>
</evidence>
<dbReference type="SUPFAM" id="SSF53448">
    <property type="entry name" value="Nucleotide-diphospho-sugar transferases"/>
    <property type="match status" value="1"/>
</dbReference>
<evidence type="ECO:0000256" key="9">
    <source>
        <dbReference type="ARBA" id="ARBA00022968"/>
    </source>
</evidence>
<dbReference type="PANTHER" id="PTHR10859">
    <property type="entry name" value="GLYCOSYL TRANSFERASE"/>
    <property type="match status" value="1"/>
</dbReference>
<name>A0A1G1X319_9BACT</name>
<keyword evidence="10" id="KW-1133">Transmembrane helix</keyword>
<accession>A0A1G1X319</accession>
<evidence type="ECO:0000256" key="1">
    <source>
        <dbReference type="ARBA" id="ARBA00004389"/>
    </source>
</evidence>
<gene>
    <name evidence="14" type="ORF">A3D99_00535</name>
</gene>
<organism evidence="14 15">
    <name type="scientific">Candidatus Andersenbacteria bacterium RIFCSPHIGHO2_12_FULL_45_11</name>
    <dbReference type="NCBI Taxonomy" id="1797281"/>
    <lineage>
        <taxon>Bacteria</taxon>
        <taxon>Candidatus Anderseniibacteriota</taxon>
    </lineage>
</organism>
<keyword evidence="8" id="KW-0256">Endoplasmic reticulum</keyword>
<evidence type="ECO:0000256" key="10">
    <source>
        <dbReference type="ARBA" id="ARBA00022989"/>
    </source>
</evidence>
<keyword evidence="6" id="KW-0808">Transferase</keyword>
<comment type="catalytic activity">
    <reaction evidence="12">
        <text>a di-trans,poly-cis-dolichyl phosphate + UDP-alpha-D-glucose = a di-trans,poly-cis-dolichyl beta-D-glucosyl phosphate + UDP</text>
        <dbReference type="Rhea" id="RHEA:15401"/>
        <dbReference type="Rhea" id="RHEA-COMP:19498"/>
        <dbReference type="Rhea" id="RHEA-COMP:19502"/>
        <dbReference type="ChEBI" id="CHEBI:57525"/>
        <dbReference type="ChEBI" id="CHEBI:57683"/>
        <dbReference type="ChEBI" id="CHEBI:58223"/>
        <dbReference type="ChEBI" id="CHEBI:58885"/>
        <dbReference type="EC" id="2.4.1.117"/>
    </reaction>
    <physiologicalReaction direction="left-to-right" evidence="12">
        <dbReference type="Rhea" id="RHEA:15402"/>
    </physiologicalReaction>
</comment>
<keyword evidence="11" id="KW-0472">Membrane</keyword>
<evidence type="ECO:0000256" key="6">
    <source>
        <dbReference type="ARBA" id="ARBA00022679"/>
    </source>
</evidence>
<proteinExistence type="inferred from homology"/>
<evidence type="ECO:0000256" key="8">
    <source>
        <dbReference type="ARBA" id="ARBA00022824"/>
    </source>
</evidence>
<evidence type="ECO:0000256" key="7">
    <source>
        <dbReference type="ARBA" id="ARBA00022692"/>
    </source>
</evidence>
<dbReference type="InterPro" id="IPR029044">
    <property type="entry name" value="Nucleotide-diphossugar_trans"/>
</dbReference>
<comment type="pathway">
    <text evidence="2">Protein modification; protein glycosylation.</text>
</comment>
<keyword evidence="9" id="KW-0735">Signal-anchor</keyword>
<evidence type="ECO:0000256" key="5">
    <source>
        <dbReference type="ARBA" id="ARBA00022676"/>
    </source>
</evidence>
<dbReference type="GO" id="GO:0004581">
    <property type="term" value="F:dolichyl-phosphate beta-glucosyltransferase activity"/>
    <property type="evidence" value="ECO:0007669"/>
    <property type="project" value="UniProtKB-EC"/>
</dbReference>
<dbReference type="InterPro" id="IPR035518">
    <property type="entry name" value="DPG_synthase"/>
</dbReference>
<dbReference type="EC" id="2.4.1.117" evidence="4"/>